<comment type="caution">
    <text evidence="13">The sequence shown here is derived from an EMBL/GenBank/DDBJ whole genome shotgun (WGS) entry which is preliminary data.</text>
</comment>
<dbReference type="EMBL" id="JBHSPR010000001">
    <property type="protein sequence ID" value="MFC6015574.1"/>
    <property type="molecule type" value="Genomic_DNA"/>
</dbReference>
<feature type="transmembrane region" description="Helical" evidence="10">
    <location>
        <begin position="30"/>
        <end position="47"/>
    </location>
</feature>
<dbReference type="Gene3D" id="3.30.565.10">
    <property type="entry name" value="Histidine kinase-like ATPase, C-terminal domain"/>
    <property type="match status" value="1"/>
</dbReference>
<sequence length="532" mass="56099">MRRVVTDILLWAPLSVLVGFSWTGHRAYPLWLLLLGLAAWAGAVAVSRRAPVVPLLVVVGLCALDGNYSFGLPLVSYLLGRRMASIWPAAASFSGLALVGTPVVLAQYDFISWATQVGALIYAGLFPWLLGRYRRQQRELLAAGWEQAEQLEREQRILAREVRLRERARIAEDMHDSLGHELSLLALRAGALELTAGLDEQTRAVAGQLRAGAAAATGQLREVVDVLRDDPPAEAPVPPAGESVAELVRRAGAAGMPVELHREEPSEPLPALVDRAVHRVVQEALTNANKHAPGAATTVRLGSDDGGTVLVSVVNARPATGPGSGATTGATTGAMTGIGTKTGTATRTASGIGRGGRGGRGLVGLRERVRLAGGTLHAGERDGGFEVVARLPSRAGRTGPPSPEPTSAVDRRRLVHREARRGLVGAAMVLTTLAVTLGGTALGYYLYATSSSVLSPAAYAGLEVGQNWTVVAPLLPSREALEPPDPDPLPKPAGAQCRYYRSHGDVLQPRFDVYRICAADGRLVAKDVLTSS</sequence>
<dbReference type="Gene3D" id="1.20.5.1930">
    <property type="match status" value="1"/>
</dbReference>
<dbReference type="GO" id="GO:0016301">
    <property type="term" value="F:kinase activity"/>
    <property type="evidence" value="ECO:0007669"/>
    <property type="project" value="UniProtKB-KW"/>
</dbReference>
<dbReference type="InterPro" id="IPR011712">
    <property type="entry name" value="Sig_transdc_His_kin_sub3_dim/P"/>
</dbReference>
<dbReference type="InterPro" id="IPR050482">
    <property type="entry name" value="Sensor_HK_TwoCompSys"/>
</dbReference>
<keyword evidence="3" id="KW-0597">Phosphoprotein</keyword>
<feature type="transmembrane region" description="Helical" evidence="10">
    <location>
        <begin position="111"/>
        <end position="130"/>
    </location>
</feature>
<name>A0ABW1K3Q2_9ACTN</name>
<keyword evidence="8" id="KW-0902">Two-component regulatory system</keyword>
<organism evidence="13 14">
    <name type="scientific">Plantactinospora solaniradicis</name>
    <dbReference type="NCBI Taxonomy" id="1723736"/>
    <lineage>
        <taxon>Bacteria</taxon>
        <taxon>Bacillati</taxon>
        <taxon>Actinomycetota</taxon>
        <taxon>Actinomycetes</taxon>
        <taxon>Micromonosporales</taxon>
        <taxon>Micromonosporaceae</taxon>
        <taxon>Plantactinospora</taxon>
    </lineage>
</organism>
<evidence type="ECO:0000313" key="14">
    <source>
        <dbReference type="Proteomes" id="UP001596203"/>
    </source>
</evidence>
<proteinExistence type="predicted"/>
<dbReference type="EC" id="2.7.13.3" evidence="2"/>
<evidence type="ECO:0000256" key="9">
    <source>
        <dbReference type="SAM" id="MobiDB-lite"/>
    </source>
</evidence>
<accession>A0ABW1K3Q2</accession>
<keyword evidence="10" id="KW-0812">Transmembrane</keyword>
<dbReference type="Pfam" id="PF07730">
    <property type="entry name" value="HisKA_3"/>
    <property type="match status" value="1"/>
</dbReference>
<dbReference type="InterPro" id="IPR036890">
    <property type="entry name" value="HATPase_C_sf"/>
</dbReference>
<keyword evidence="10" id="KW-1133">Transmembrane helix</keyword>
<comment type="catalytic activity">
    <reaction evidence="1">
        <text>ATP + protein L-histidine = ADP + protein N-phospho-L-histidine.</text>
        <dbReference type="EC" id="2.7.13.3"/>
    </reaction>
</comment>
<evidence type="ECO:0000259" key="12">
    <source>
        <dbReference type="Pfam" id="PF07730"/>
    </source>
</evidence>
<keyword evidence="7" id="KW-0067">ATP-binding</keyword>
<evidence type="ECO:0000256" key="3">
    <source>
        <dbReference type="ARBA" id="ARBA00022553"/>
    </source>
</evidence>
<protein>
    <recommendedName>
        <fullName evidence="2">histidine kinase</fullName>
        <ecNumber evidence="2">2.7.13.3</ecNumber>
    </recommendedName>
</protein>
<evidence type="ECO:0000256" key="2">
    <source>
        <dbReference type="ARBA" id="ARBA00012438"/>
    </source>
</evidence>
<evidence type="ECO:0000313" key="13">
    <source>
        <dbReference type="EMBL" id="MFC6015574.1"/>
    </source>
</evidence>
<evidence type="ECO:0000256" key="5">
    <source>
        <dbReference type="ARBA" id="ARBA00022741"/>
    </source>
</evidence>
<dbReference type="Proteomes" id="UP001596203">
    <property type="component" value="Unassembled WGS sequence"/>
</dbReference>
<feature type="transmembrane region" description="Helical" evidence="10">
    <location>
        <begin position="6"/>
        <end position="23"/>
    </location>
</feature>
<evidence type="ECO:0000256" key="8">
    <source>
        <dbReference type="ARBA" id="ARBA00023012"/>
    </source>
</evidence>
<dbReference type="PANTHER" id="PTHR24421:SF10">
    <property type="entry name" value="NITRATE_NITRITE SENSOR PROTEIN NARQ"/>
    <property type="match status" value="1"/>
</dbReference>
<feature type="transmembrane region" description="Helical" evidence="10">
    <location>
        <begin position="53"/>
        <end position="79"/>
    </location>
</feature>
<dbReference type="Pfam" id="PF02518">
    <property type="entry name" value="HATPase_c"/>
    <property type="match status" value="1"/>
</dbReference>
<dbReference type="RefSeq" id="WP_377417704.1">
    <property type="nucleotide sequence ID" value="NZ_JBHSPR010000001.1"/>
</dbReference>
<keyword evidence="10" id="KW-0472">Membrane</keyword>
<feature type="domain" description="Histidine kinase/HSP90-like ATPase" evidence="11">
    <location>
        <begin position="275"/>
        <end position="393"/>
    </location>
</feature>
<reference evidence="14" key="1">
    <citation type="journal article" date="2019" name="Int. J. Syst. Evol. Microbiol.">
        <title>The Global Catalogue of Microorganisms (GCM) 10K type strain sequencing project: providing services to taxonomists for standard genome sequencing and annotation.</title>
        <authorList>
            <consortium name="The Broad Institute Genomics Platform"/>
            <consortium name="The Broad Institute Genome Sequencing Center for Infectious Disease"/>
            <person name="Wu L."/>
            <person name="Ma J."/>
        </authorList>
    </citation>
    <scope>NUCLEOTIDE SEQUENCE [LARGE SCALE GENOMIC DNA]</scope>
    <source>
        <strain evidence="14">ZS-35-S2</strain>
    </source>
</reference>
<dbReference type="SUPFAM" id="SSF55874">
    <property type="entry name" value="ATPase domain of HSP90 chaperone/DNA topoisomerase II/histidine kinase"/>
    <property type="match status" value="1"/>
</dbReference>
<feature type="domain" description="Signal transduction histidine kinase subgroup 3 dimerisation and phosphoacceptor" evidence="12">
    <location>
        <begin position="166"/>
        <end position="230"/>
    </location>
</feature>
<feature type="compositionally biased region" description="Low complexity" evidence="9">
    <location>
        <begin position="320"/>
        <end position="351"/>
    </location>
</feature>
<dbReference type="PANTHER" id="PTHR24421">
    <property type="entry name" value="NITRATE/NITRITE SENSOR PROTEIN NARX-RELATED"/>
    <property type="match status" value="1"/>
</dbReference>
<dbReference type="InterPro" id="IPR003594">
    <property type="entry name" value="HATPase_dom"/>
</dbReference>
<feature type="transmembrane region" description="Helical" evidence="10">
    <location>
        <begin position="86"/>
        <end position="105"/>
    </location>
</feature>
<keyword evidence="4" id="KW-0808">Transferase</keyword>
<feature type="region of interest" description="Disordered" evidence="9">
    <location>
        <begin position="320"/>
        <end position="359"/>
    </location>
</feature>
<evidence type="ECO:0000259" key="11">
    <source>
        <dbReference type="Pfam" id="PF02518"/>
    </source>
</evidence>
<evidence type="ECO:0000256" key="7">
    <source>
        <dbReference type="ARBA" id="ARBA00022840"/>
    </source>
</evidence>
<evidence type="ECO:0000256" key="4">
    <source>
        <dbReference type="ARBA" id="ARBA00022679"/>
    </source>
</evidence>
<keyword evidence="14" id="KW-1185">Reference proteome</keyword>
<evidence type="ECO:0000256" key="1">
    <source>
        <dbReference type="ARBA" id="ARBA00000085"/>
    </source>
</evidence>
<feature type="transmembrane region" description="Helical" evidence="10">
    <location>
        <begin position="422"/>
        <end position="447"/>
    </location>
</feature>
<evidence type="ECO:0000256" key="6">
    <source>
        <dbReference type="ARBA" id="ARBA00022777"/>
    </source>
</evidence>
<gene>
    <name evidence="13" type="ORF">ACFP2T_05110</name>
</gene>
<keyword evidence="6 13" id="KW-0418">Kinase</keyword>
<keyword evidence="5" id="KW-0547">Nucleotide-binding</keyword>
<evidence type="ECO:0000256" key="10">
    <source>
        <dbReference type="SAM" id="Phobius"/>
    </source>
</evidence>